<dbReference type="Gene3D" id="1.20.1280.50">
    <property type="match status" value="1"/>
</dbReference>
<reference evidence="3" key="1">
    <citation type="submission" date="2021-12" db="EMBL/GenBank/DDBJ databases">
        <authorList>
            <person name="King R."/>
        </authorList>
    </citation>
    <scope>NUCLEOTIDE SEQUENCE</scope>
</reference>
<dbReference type="SUPFAM" id="SSF81383">
    <property type="entry name" value="F-box domain"/>
    <property type="match status" value="1"/>
</dbReference>
<dbReference type="SUPFAM" id="SSF117281">
    <property type="entry name" value="Kelch motif"/>
    <property type="match status" value="1"/>
</dbReference>
<evidence type="ECO:0000259" key="2">
    <source>
        <dbReference type="PROSITE" id="PS50181"/>
    </source>
</evidence>
<dbReference type="PANTHER" id="PTHR46432:SF1">
    <property type="entry name" value="F-BOX ONLY PROTEIN 42"/>
    <property type="match status" value="1"/>
</dbReference>
<dbReference type="GO" id="GO:0019005">
    <property type="term" value="C:SCF ubiquitin ligase complex"/>
    <property type="evidence" value="ECO:0007669"/>
    <property type="project" value="TreeGrafter"/>
</dbReference>
<sequence>MELPCIENLPEEVLEFILSLISPYKDLHDCMLVSKKWKRCVQNVVKTKQRNLYKAITDFDVRWNKITPIEMAPTITKRYSHSAAVHENSMYVFGGCTCAMTTFNDLWRLDLSKRQWIRPLAMGTYPSPKACSSLLRYKDMLILFGGWAYPPSYPLYQSWHLFDELHVYNINANSWTCITTGNNPPPVAGHSVSIIKDTMVVFGGLQKPNTAVHCEKSNEVWLLNLTNWTWKKPQIETGPRPNGRFGQTQVVLDDENILILGGSGGPSFYYCDAWILNMSEKVWRWIQVDIKDKQNEPTNIWSNPGCKIKDKIVVLNRIRQPESNSIAYYPKASWNDSRNPTEGKLSRIDLANRQQDKDDNVNGKRGTLKTPKREADEDESGSVPNKNVTIRSLPSGANMAAFNGPDQQIRDDPKKRFPILEKLEKFKTKYKSTKREKKTHYLGIYVLDISQLVGKNSYATWLPPKNISNGPEETILYTLVEGKSELIMFGGIQKEASSMGFSTNLSSQISNSLHFITAPSYVI</sequence>
<dbReference type="Pfam" id="PF13415">
    <property type="entry name" value="Beta-prop_FBX42"/>
    <property type="match status" value="1"/>
</dbReference>
<gene>
    <name evidence="3" type="ORF">MELIAE_LOCUS7456</name>
</gene>
<dbReference type="PROSITE" id="PS50181">
    <property type="entry name" value="FBOX"/>
    <property type="match status" value="1"/>
</dbReference>
<feature type="domain" description="F-box" evidence="2">
    <location>
        <begin position="3"/>
        <end position="56"/>
    </location>
</feature>
<dbReference type="OrthoDB" id="9973021at2759"/>
<dbReference type="EMBL" id="OV121136">
    <property type="protein sequence ID" value="CAH0556535.1"/>
    <property type="molecule type" value="Genomic_DNA"/>
</dbReference>
<evidence type="ECO:0000313" key="4">
    <source>
        <dbReference type="Proteomes" id="UP001154078"/>
    </source>
</evidence>
<feature type="region of interest" description="Disordered" evidence="1">
    <location>
        <begin position="348"/>
        <end position="412"/>
    </location>
</feature>
<proteinExistence type="predicted"/>
<evidence type="ECO:0000313" key="3">
    <source>
        <dbReference type="EMBL" id="CAH0556535.1"/>
    </source>
</evidence>
<dbReference type="Pfam" id="PF12937">
    <property type="entry name" value="F-box-like"/>
    <property type="match status" value="1"/>
</dbReference>
<name>A0A9P0FHD3_BRAAE</name>
<dbReference type="GO" id="GO:1990756">
    <property type="term" value="F:ubiquitin-like ligase-substrate adaptor activity"/>
    <property type="evidence" value="ECO:0007669"/>
    <property type="project" value="TreeGrafter"/>
</dbReference>
<dbReference type="AlphaFoldDB" id="A0A9P0FHD3"/>
<dbReference type="InterPro" id="IPR052821">
    <property type="entry name" value="F-box_only_SRC"/>
</dbReference>
<dbReference type="CDD" id="cd22110">
    <property type="entry name" value="F-box_FBXO42"/>
    <property type="match status" value="1"/>
</dbReference>
<dbReference type="InterPro" id="IPR001810">
    <property type="entry name" value="F-box_dom"/>
</dbReference>
<dbReference type="PANTHER" id="PTHR46432">
    <property type="entry name" value="F-BOX ONLY PROTEIN 42"/>
    <property type="match status" value="1"/>
</dbReference>
<evidence type="ECO:0000256" key="1">
    <source>
        <dbReference type="SAM" id="MobiDB-lite"/>
    </source>
</evidence>
<keyword evidence="4" id="KW-1185">Reference proteome</keyword>
<dbReference type="SMART" id="SM00256">
    <property type="entry name" value="FBOX"/>
    <property type="match status" value="1"/>
</dbReference>
<dbReference type="InterPro" id="IPR036047">
    <property type="entry name" value="F-box-like_dom_sf"/>
</dbReference>
<dbReference type="InterPro" id="IPR015915">
    <property type="entry name" value="Kelch-typ_b-propeller"/>
</dbReference>
<protein>
    <recommendedName>
        <fullName evidence="2">F-box domain-containing protein</fullName>
    </recommendedName>
</protein>
<dbReference type="Proteomes" id="UP001154078">
    <property type="component" value="Chromosome 5"/>
</dbReference>
<organism evidence="3 4">
    <name type="scientific">Brassicogethes aeneus</name>
    <name type="common">Rape pollen beetle</name>
    <name type="synonym">Meligethes aeneus</name>
    <dbReference type="NCBI Taxonomy" id="1431903"/>
    <lineage>
        <taxon>Eukaryota</taxon>
        <taxon>Metazoa</taxon>
        <taxon>Ecdysozoa</taxon>
        <taxon>Arthropoda</taxon>
        <taxon>Hexapoda</taxon>
        <taxon>Insecta</taxon>
        <taxon>Pterygota</taxon>
        <taxon>Neoptera</taxon>
        <taxon>Endopterygota</taxon>
        <taxon>Coleoptera</taxon>
        <taxon>Polyphaga</taxon>
        <taxon>Cucujiformia</taxon>
        <taxon>Nitidulidae</taxon>
        <taxon>Meligethinae</taxon>
        <taxon>Brassicogethes</taxon>
    </lineage>
</organism>
<dbReference type="Gene3D" id="2.120.10.80">
    <property type="entry name" value="Kelch-type beta propeller"/>
    <property type="match status" value="2"/>
</dbReference>
<accession>A0A9P0FHD3</accession>
<feature type="compositionally biased region" description="Polar residues" evidence="1">
    <location>
        <begin position="382"/>
        <end position="392"/>
    </location>
</feature>